<dbReference type="GO" id="GO:0005881">
    <property type="term" value="C:cytoplasmic microtubule"/>
    <property type="evidence" value="ECO:0007669"/>
    <property type="project" value="TreeGrafter"/>
</dbReference>
<dbReference type="Gene3D" id="1.20.920.20">
    <property type="match status" value="1"/>
</dbReference>
<feature type="region of interest" description="Disordered" evidence="2">
    <location>
        <begin position="47"/>
        <end position="79"/>
    </location>
</feature>
<feature type="compositionally biased region" description="Low complexity" evidence="2">
    <location>
        <begin position="54"/>
        <end position="69"/>
    </location>
</feature>
<feature type="region of interest" description="Disordered" evidence="2">
    <location>
        <begin position="133"/>
        <end position="163"/>
    </location>
</feature>
<evidence type="ECO:0000313" key="4">
    <source>
        <dbReference type="EMBL" id="KAL0511568.1"/>
    </source>
</evidence>
<evidence type="ECO:0000256" key="1">
    <source>
        <dbReference type="SAM" id="Coils"/>
    </source>
</evidence>
<dbReference type="GO" id="GO:0005938">
    <property type="term" value="C:cell cortex"/>
    <property type="evidence" value="ECO:0007669"/>
    <property type="project" value="TreeGrafter"/>
</dbReference>
<dbReference type="InterPro" id="IPR056614">
    <property type="entry name" value="FAZ1_cons"/>
</dbReference>
<comment type="caution">
    <text evidence="4">The sequence shown here is derived from an EMBL/GenBank/DDBJ whole genome shotgun (WGS) entry which is preliminary data.</text>
</comment>
<evidence type="ECO:0000259" key="3">
    <source>
        <dbReference type="Pfam" id="PF23398"/>
    </source>
</evidence>
<sequence length="1389" mass="150381">MEMAEAAAASPLLTVGAIVAYECLLDETAGTTSWRLGSILALPSSSSTAGGSVEAHTTAPAEANAAPTNDKGKSLEVMPPKANHANGGAPDDRVGIVTVMVTPSPMPASACQTVLIQPWISLAPVAGAHGDAGHFNPSDATAGTPTRSSGGGGIGSHPSSSQRHVVMSAVRLAEINATHKELEEIQRFERDEDDIDSDSSPTIAASRHCRSAVGGDDDENDKQLAAALSQAYTRVLASTSHSRECRSLLHADDLHRGSTEGVTAEVDGDGDSNPVPTRQIEEKRVEFLHRVEKILGEMRKTRKSQRELQVAQKTVQASLEDARRQLRDAQEKVQHIDRRHLREIQGYRLPPAVVKLVMDAVLCVLGEKTKNWTDVVAAMRSPSFISKVASSHNVQLTPAEVQELKKNFISNPHFSYADALKGSQALGQLYEWVMRQVQLVDAGNAHARFRAENAERIKALADARRKMKAEAAELQHLEEEIEAVMSEQARQLQEQRSDALNMYPTNCETWSQRRSSALTDALVPAAESPGAAKTSTQRLHRTSVSPASGAAPPMSTSARLRSTAAQAATADSSEATANSNAAAEACVDAAQQRSSTMAAVIAVPAGSASVPRAATDAAAMTDDDMTKTTDSVCAVNNSPTALTVAQQQQQQVLTMMPPGSRWMYPQPGSLHSSYILRSSILGVVGHQQQRTCEKSGETSLYHNTATPAPDIVELTMVKQQLVAEALQDPKRAVLPLPPTSATVASQRSSNATIVTQHRKDLTGNEWEKVVKDSPDDLRRTTVEDVPMICQDPDRAAVDVEWARGSLHGQCAVSHPDSGSSEAVRAAIKERAYPTVMAIYKQRQRTRDWLDEEGLRERQQVAPLASLEEEVQEETEALRETQSLRDAFGADKRPLAAQTASQTVAFDDVGERLASQEALQEKAAMRQALEVTTTQLERVQALLRVCEEAAEVHKAALAESQAKVKSAEDQVTAAQVRLASAEERIMKVETDARGARAAAELSTAQAEKALEDLESQLRTAQAALVEERTRLQKELDKAQAAAAAREKQLLHQMEAMKKQLAEAQRHEKAMKAEKDRHQQEAPAAADAKRAVEHAVQLAALEQKLKEATLAQAALQEEHQHLHTAFERAQAQAAANEKARLPLQETIKSVQRQQEYQQGHVAHSAAHPLKRPKHNSFEHAQVRVAEASAAFVEALGAQLTAAEVATNFCGAEMKAAAARSQRSFAAMEQEVLEAQRRAAQLEEARRTAREKLQAMKTAVAAEDAGDSATGAELMRLNSMQEHQEALSDISERVIAASAALTSASETLETHQQQRAAGLMQEKARIAKVFHEGGGHDRNRKGSDLEAQIMCKVYESTTGSFLSRRQCIGMNACLCALLLLSLTTLQYKKYHV</sequence>
<dbReference type="PANTHER" id="PTHR10676:SF314">
    <property type="entry name" value="CYTOPLASMIC DYNEIN 1 HEAVY CHAIN 1"/>
    <property type="match status" value="1"/>
</dbReference>
<dbReference type="Proteomes" id="UP001500131">
    <property type="component" value="Unassembled WGS sequence"/>
</dbReference>
<feature type="region of interest" description="Disordered" evidence="2">
    <location>
        <begin position="1059"/>
        <end position="1086"/>
    </location>
</feature>
<dbReference type="Pfam" id="PF23398">
    <property type="entry name" value="FAZ1_cons"/>
    <property type="match status" value="1"/>
</dbReference>
<keyword evidence="5" id="KW-1185">Reference proteome</keyword>
<name>A0AAW3AR76_9TRYP</name>
<feature type="domain" description="Flagellar attachment zone protein 1 conserved" evidence="3">
    <location>
        <begin position="752"/>
        <end position="842"/>
    </location>
</feature>
<dbReference type="InterPro" id="IPR026983">
    <property type="entry name" value="DHC"/>
</dbReference>
<dbReference type="GO" id="GO:0007052">
    <property type="term" value="P:mitotic spindle organization"/>
    <property type="evidence" value="ECO:0007669"/>
    <property type="project" value="TreeGrafter"/>
</dbReference>
<accession>A0AAW3AR76</accession>
<dbReference type="GO" id="GO:0005868">
    <property type="term" value="C:cytoplasmic dynein complex"/>
    <property type="evidence" value="ECO:0007669"/>
    <property type="project" value="TreeGrafter"/>
</dbReference>
<dbReference type="GO" id="GO:0007018">
    <property type="term" value="P:microtubule-based movement"/>
    <property type="evidence" value="ECO:0007669"/>
    <property type="project" value="InterPro"/>
</dbReference>
<dbReference type="GO" id="GO:0007097">
    <property type="term" value="P:nuclear migration"/>
    <property type="evidence" value="ECO:0007669"/>
    <property type="project" value="TreeGrafter"/>
</dbReference>
<dbReference type="GO" id="GO:0031122">
    <property type="term" value="P:cytoplasmic microtubule organization"/>
    <property type="evidence" value="ECO:0007669"/>
    <property type="project" value="TreeGrafter"/>
</dbReference>
<protein>
    <recommendedName>
        <fullName evidence="3">Flagellar attachment zone protein 1 conserved domain-containing protein</fullName>
    </recommendedName>
</protein>
<evidence type="ECO:0000313" key="5">
    <source>
        <dbReference type="Proteomes" id="UP001500131"/>
    </source>
</evidence>
<dbReference type="GO" id="GO:0008569">
    <property type="term" value="F:minus-end-directed microtubule motor activity"/>
    <property type="evidence" value="ECO:0007669"/>
    <property type="project" value="TreeGrafter"/>
</dbReference>
<dbReference type="GO" id="GO:0045505">
    <property type="term" value="F:dynein intermediate chain binding"/>
    <property type="evidence" value="ECO:0007669"/>
    <property type="project" value="InterPro"/>
</dbReference>
<feature type="region of interest" description="Disordered" evidence="2">
    <location>
        <begin position="189"/>
        <end position="218"/>
    </location>
</feature>
<feature type="coiled-coil region" evidence="1">
    <location>
        <begin position="312"/>
        <end position="339"/>
    </location>
</feature>
<feature type="coiled-coil region" evidence="1">
    <location>
        <begin position="457"/>
        <end position="494"/>
    </location>
</feature>
<dbReference type="PANTHER" id="PTHR10676">
    <property type="entry name" value="DYNEIN HEAVY CHAIN FAMILY PROTEIN"/>
    <property type="match status" value="1"/>
</dbReference>
<keyword evidence="1" id="KW-0175">Coiled coil</keyword>
<feature type="compositionally biased region" description="Polar residues" evidence="2">
    <location>
        <begin position="533"/>
        <end position="546"/>
    </location>
</feature>
<feature type="coiled-coil region" evidence="1">
    <location>
        <begin position="1215"/>
        <end position="1256"/>
    </location>
</feature>
<organism evidence="4 5">
    <name type="scientific">Leishmania lindenbergi</name>
    <dbReference type="NCBI Taxonomy" id="651832"/>
    <lineage>
        <taxon>Eukaryota</taxon>
        <taxon>Discoba</taxon>
        <taxon>Euglenozoa</taxon>
        <taxon>Kinetoplastea</taxon>
        <taxon>Metakinetoplastina</taxon>
        <taxon>Trypanosomatida</taxon>
        <taxon>Trypanosomatidae</taxon>
        <taxon>Leishmaniinae</taxon>
        <taxon>Leishmania</taxon>
    </lineage>
</organism>
<reference evidence="4 5" key="1">
    <citation type="submission" date="2024-02" db="EMBL/GenBank/DDBJ databases">
        <title>FIRST GENOME SEQUENCES OF Leishmania (Viannia) shawi, Leishmania (Viannia) lindenbergi AND Leishmania (Viannia) utingensis.</title>
        <authorList>
            <person name="Resadore F."/>
            <person name="Custodio M.G.F."/>
            <person name="Boite M.C."/>
            <person name="Cupolillo E."/>
            <person name="Ferreira G.E.M."/>
        </authorList>
    </citation>
    <scope>NUCLEOTIDE SEQUENCE [LARGE SCALE GENOMIC DNA]</scope>
    <source>
        <strain evidence="4 5">MHOM/BR/1966/M15733</strain>
    </source>
</reference>
<feature type="compositionally biased region" description="Basic and acidic residues" evidence="2">
    <location>
        <begin position="1059"/>
        <end position="1078"/>
    </location>
</feature>
<gene>
    <name evidence="4" type="ORF">Q4I31_001536</name>
</gene>
<feature type="region of interest" description="Disordered" evidence="2">
    <location>
        <begin position="525"/>
        <end position="561"/>
    </location>
</feature>
<dbReference type="GO" id="GO:0051959">
    <property type="term" value="F:dynein light intermediate chain binding"/>
    <property type="evidence" value="ECO:0007669"/>
    <property type="project" value="InterPro"/>
</dbReference>
<proteinExistence type="predicted"/>
<evidence type="ECO:0000256" key="2">
    <source>
        <dbReference type="SAM" id="MobiDB-lite"/>
    </source>
</evidence>
<dbReference type="EMBL" id="JBAMZK010000010">
    <property type="protein sequence ID" value="KAL0511568.1"/>
    <property type="molecule type" value="Genomic_DNA"/>
</dbReference>